<organism evidence="6 7">
    <name type="scientific">Mycena rosella</name>
    <name type="common">Pink bonnet</name>
    <name type="synonym">Agaricus rosellus</name>
    <dbReference type="NCBI Taxonomy" id="1033263"/>
    <lineage>
        <taxon>Eukaryota</taxon>
        <taxon>Fungi</taxon>
        <taxon>Dikarya</taxon>
        <taxon>Basidiomycota</taxon>
        <taxon>Agaricomycotina</taxon>
        <taxon>Agaricomycetes</taxon>
        <taxon>Agaricomycetidae</taxon>
        <taxon>Agaricales</taxon>
        <taxon>Marasmiineae</taxon>
        <taxon>Mycenaceae</taxon>
        <taxon>Mycena</taxon>
    </lineage>
</organism>
<comment type="caution">
    <text evidence="6">The sequence shown here is derived from an EMBL/GenBank/DDBJ whole genome shotgun (WGS) entry which is preliminary data.</text>
</comment>
<dbReference type="PANTHER" id="PTHR24188:SF29">
    <property type="entry name" value="GH09064P"/>
    <property type="match status" value="1"/>
</dbReference>
<feature type="repeat" description="ANK" evidence="3">
    <location>
        <begin position="1020"/>
        <end position="1052"/>
    </location>
</feature>
<reference evidence="6" key="1">
    <citation type="submission" date="2023-03" db="EMBL/GenBank/DDBJ databases">
        <title>Massive genome expansion in bonnet fungi (Mycena s.s.) driven by repeated elements and novel gene families across ecological guilds.</title>
        <authorList>
            <consortium name="Lawrence Berkeley National Laboratory"/>
            <person name="Harder C.B."/>
            <person name="Miyauchi S."/>
            <person name="Viragh M."/>
            <person name="Kuo A."/>
            <person name="Thoen E."/>
            <person name="Andreopoulos B."/>
            <person name="Lu D."/>
            <person name="Skrede I."/>
            <person name="Drula E."/>
            <person name="Henrissat B."/>
            <person name="Morin E."/>
            <person name="Kohler A."/>
            <person name="Barry K."/>
            <person name="LaButti K."/>
            <person name="Morin E."/>
            <person name="Salamov A."/>
            <person name="Lipzen A."/>
            <person name="Mereny Z."/>
            <person name="Hegedus B."/>
            <person name="Baldrian P."/>
            <person name="Stursova M."/>
            <person name="Weitz H."/>
            <person name="Taylor A."/>
            <person name="Grigoriev I.V."/>
            <person name="Nagy L.G."/>
            <person name="Martin F."/>
            <person name="Kauserud H."/>
        </authorList>
    </citation>
    <scope>NUCLEOTIDE SEQUENCE</scope>
    <source>
        <strain evidence="6">CBHHK067</strain>
    </source>
</reference>
<gene>
    <name evidence="6" type="ORF">B0H17DRAFT_1135835</name>
</gene>
<evidence type="ECO:0000313" key="6">
    <source>
        <dbReference type="EMBL" id="KAJ7688188.1"/>
    </source>
</evidence>
<dbReference type="SUPFAM" id="SSF48403">
    <property type="entry name" value="Ankyrin repeat"/>
    <property type="match status" value="2"/>
</dbReference>
<dbReference type="Gene3D" id="1.25.40.20">
    <property type="entry name" value="Ankyrin repeat-containing domain"/>
    <property type="match status" value="2"/>
</dbReference>
<dbReference type="InterPro" id="IPR002110">
    <property type="entry name" value="Ankyrin_rpt"/>
</dbReference>
<evidence type="ECO:0000259" key="4">
    <source>
        <dbReference type="Pfam" id="PF22939"/>
    </source>
</evidence>
<feature type="repeat" description="ANK" evidence="3">
    <location>
        <begin position="888"/>
        <end position="920"/>
    </location>
</feature>
<dbReference type="PROSITE" id="PS50088">
    <property type="entry name" value="ANK_REPEAT"/>
    <property type="match status" value="10"/>
</dbReference>
<evidence type="ECO:0000256" key="2">
    <source>
        <dbReference type="ARBA" id="ARBA00023043"/>
    </source>
</evidence>
<dbReference type="InterPro" id="IPR054471">
    <property type="entry name" value="GPIID_WHD"/>
</dbReference>
<dbReference type="InterPro" id="IPR027417">
    <property type="entry name" value="P-loop_NTPase"/>
</dbReference>
<evidence type="ECO:0000259" key="5">
    <source>
        <dbReference type="Pfam" id="PF24883"/>
    </source>
</evidence>
<protein>
    <submittedName>
        <fullName evidence="6">Ankyrin repeat-containing domain protein</fullName>
    </submittedName>
</protein>
<dbReference type="SMART" id="SM00248">
    <property type="entry name" value="ANK"/>
    <property type="match status" value="15"/>
</dbReference>
<evidence type="ECO:0000256" key="3">
    <source>
        <dbReference type="PROSITE-ProRule" id="PRU00023"/>
    </source>
</evidence>
<dbReference type="Pfam" id="PF24883">
    <property type="entry name" value="NPHP3_N"/>
    <property type="match status" value="1"/>
</dbReference>
<feature type="repeat" description="ANK" evidence="3">
    <location>
        <begin position="759"/>
        <end position="791"/>
    </location>
</feature>
<name>A0AAD7DCN2_MYCRO</name>
<feature type="repeat" description="ANK" evidence="3">
    <location>
        <begin position="858"/>
        <end position="887"/>
    </location>
</feature>
<feature type="domain" description="Nephrocystin 3-like N-terminal" evidence="5">
    <location>
        <begin position="192"/>
        <end position="351"/>
    </location>
</feature>
<dbReference type="PROSITE" id="PS50297">
    <property type="entry name" value="ANK_REP_REGION"/>
    <property type="match status" value="5"/>
</dbReference>
<dbReference type="PANTHER" id="PTHR24188">
    <property type="entry name" value="ANKYRIN REPEAT PROTEIN"/>
    <property type="match status" value="1"/>
</dbReference>
<feature type="repeat" description="ANK" evidence="3">
    <location>
        <begin position="793"/>
        <end position="821"/>
    </location>
</feature>
<sequence length="1130" mass="123577">MAEALGTIASVLQLVDTALKARKYLKDFHNAAKEQHKLFSEMENVMALLEELNRRAEKNLSGDTILKMAGPLNSFKTTMEHLTKKLPLNNGLSEFNTRLTWTLWSKKEVMGYIEELERIIGLITLWLTLDICRDRGQKQIANETSILKGVQDYIDDSAQLVKAEKRQTILEWMSPLNFLQRQADVFNTLQPGTGEWLLAEHQFQDWESGSGEILLCQGMPGAGKTVLASLVVHYLEPRALSHNIGLACIYLNHKETGTQTLTNLLGGLWRQLMLGKGISPTVHSLYGYHYERQTRPNLDEFGKALNLAIAEYPKVYFVIDALDEYPEPLRHLLLKNLVTLVPHVNLLFTSRPHINLDSYFPHLQMLEIYATAGDIHRYLDIQIQNSVRLSRHIRTQPALCEEISCKIIENAKGMFLLAKLHIECLTTKNTIKAVGEAMQNLPNDLQHTYDEAMARINHQTEEDKQLGLLVLTWVANAKRPLAVAELQDALAVEPESTSLNVENYLNIDIILSVCAGLITVDDTTSTVRLIHYTTQNYLDSIQLAQFPMAQTIILSTCLTYLSFKEFDVLPESKRAMILDHPLLEYAQYCLLHAKGQPEIPLQDRILDFLHQSFKWVGVWYGPSPWNLPERSYFTPLGISAACNLCTIARYLLAKGIPAKIKDVALCIASCYGHIPMVQLLIDEGGNVNAAEVHFGHTLQAASWGGHESVVRLLIEKGADLNKQGGTFGNALQAASWCGHKIVVQLLIEQGADVTAQGGEFRNALQAAASIGHWQVVQLLIEEGATTHQMEGGAIQMAAMRGHEAVVELFIKNGADVNAQGGPLGNALQAASSHGHETVVQLLIEMGANVNAQGGFLGNALQAAVSAGQEALIKLLIKKGSNLNAQGGHYGNALQAASWNGHKGLVQLLIEQGADVNAQGGHYGNALHAASCAGHHFVVRLLITKGADVNKHGGMYGNALQAGSWGGDERVVQLLIENGADVNAQGGYYGKPLQAASAEGNELVIKKLIEKGAEVNAQGGHYGSSLQAASCNSHESVVHLLMKNGANVNAQGGLYGNALCAASAKGHIPIVQLLIDGGANVNSRVGQYETALEAASAKHNKHVVELLIEHGADTNLLQTMLTDIPSWLRDF</sequence>
<dbReference type="InterPro" id="IPR056884">
    <property type="entry name" value="NPHP3-like_N"/>
</dbReference>
<feature type="repeat" description="ANK" evidence="3">
    <location>
        <begin position="1086"/>
        <end position="1118"/>
    </location>
</feature>
<evidence type="ECO:0000256" key="1">
    <source>
        <dbReference type="ARBA" id="ARBA00022737"/>
    </source>
</evidence>
<dbReference type="AlphaFoldDB" id="A0AAD7DCN2"/>
<evidence type="ECO:0000313" key="7">
    <source>
        <dbReference type="Proteomes" id="UP001221757"/>
    </source>
</evidence>
<dbReference type="InterPro" id="IPR036770">
    <property type="entry name" value="Ankyrin_rpt-contain_sf"/>
</dbReference>
<dbReference type="Pfam" id="PF12796">
    <property type="entry name" value="Ank_2"/>
    <property type="match status" value="4"/>
</dbReference>
<dbReference type="Proteomes" id="UP001221757">
    <property type="component" value="Unassembled WGS sequence"/>
</dbReference>
<keyword evidence="2 3" id="KW-0040">ANK repeat</keyword>
<feature type="repeat" description="ANK" evidence="3">
    <location>
        <begin position="921"/>
        <end position="953"/>
    </location>
</feature>
<feature type="repeat" description="ANK" evidence="3">
    <location>
        <begin position="991"/>
        <end position="1019"/>
    </location>
</feature>
<accession>A0AAD7DCN2</accession>
<feature type="repeat" description="ANK" evidence="3">
    <location>
        <begin position="698"/>
        <end position="725"/>
    </location>
</feature>
<dbReference type="Pfam" id="PF22939">
    <property type="entry name" value="WHD_GPIID"/>
    <property type="match status" value="1"/>
</dbReference>
<keyword evidence="7" id="KW-1185">Reference proteome</keyword>
<proteinExistence type="predicted"/>
<dbReference type="EMBL" id="JARKIE010000081">
    <property type="protein sequence ID" value="KAJ7688188.1"/>
    <property type="molecule type" value="Genomic_DNA"/>
</dbReference>
<feature type="domain" description="GPI inositol-deacylase winged helix" evidence="4">
    <location>
        <begin position="462"/>
        <end position="540"/>
    </location>
</feature>
<feature type="repeat" description="ANK" evidence="3">
    <location>
        <begin position="825"/>
        <end position="854"/>
    </location>
</feature>
<dbReference type="Gene3D" id="3.40.50.300">
    <property type="entry name" value="P-loop containing nucleotide triphosphate hydrolases"/>
    <property type="match status" value="1"/>
</dbReference>
<keyword evidence="1" id="KW-0677">Repeat</keyword>
<dbReference type="SUPFAM" id="SSF52540">
    <property type="entry name" value="P-loop containing nucleoside triphosphate hydrolases"/>
    <property type="match status" value="1"/>
</dbReference>